<name>A0A0G0TA25_9BACT</name>
<organism evidence="1 2">
    <name type="scientific">Candidatus Magasanikbacteria bacterium GW2011_GWA2_40_10</name>
    <dbReference type="NCBI Taxonomy" id="1619037"/>
    <lineage>
        <taxon>Bacteria</taxon>
        <taxon>Candidatus Magasanikiibacteriota</taxon>
    </lineage>
</organism>
<protein>
    <submittedName>
        <fullName evidence="1">Uncharacterized protein</fullName>
    </submittedName>
</protein>
<evidence type="ECO:0000313" key="1">
    <source>
        <dbReference type="EMBL" id="KKR34707.1"/>
    </source>
</evidence>
<dbReference type="AlphaFoldDB" id="A0A0G0TA25"/>
<feature type="non-terminal residue" evidence="1">
    <location>
        <position position="1"/>
    </location>
</feature>
<comment type="caution">
    <text evidence="1">The sequence shown here is derived from an EMBL/GenBank/DDBJ whole genome shotgun (WGS) entry which is preliminary data.</text>
</comment>
<accession>A0A0G0TA25</accession>
<proteinExistence type="predicted"/>
<gene>
    <name evidence="1" type="ORF">UT67_C0008G0001</name>
</gene>
<dbReference type="Proteomes" id="UP000034855">
    <property type="component" value="Unassembled WGS sequence"/>
</dbReference>
<sequence length="231" mass="25298">EIDSADVQPAQVYLDKVGATADLVARAYNVNAAQIQSIPRYYAWEYLWQPAGNPYVNLEVTTSSVNTISAQNRNGEIDVRASAVIVSNTYSGQFGVAATGKSRAIVFLCENPWPPKDLYLGSLGPYVIFPYEDKLNNNDNYDLTNDTFNNYPLPPSPSGGYFNFRSYYCADSGSYGTADDLPYLRPAVQVSSAIVSDSPTSSLKRFIFTSTKNNDAIGIQVFSNPQHLTGP</sequence>
<evidence type="ECO:0000313" key="2">
    <source>
        <dbReference type="Proteomes" id="UP000034855"/>
    </source>
</evidence>
<reference evidence="1 2" key="1">
    <citation type="journal article" date="2015" name="Nature">
        <title>rRNA introns, odd ribosomes, and small enigmatic genomes across a large radiation of phyla.</title>
        <authorList>
            <person name="Brown C.T."/>
            <person name="Hug L.A."/>
            <person name="Thomas B.C."/>
            <person name="Sharon I."/>
            <person name="Castelle C.J."/>
            <person name="Singh A."/>
            <person name="Wilkins M.J."/>
            <person name="Williams K.H."/>
            <person name="Banfield J.F."/>
        </authorList>
    </citation>
    <scope>NUCLEOTIDE SEQUENCE [LARGE SCALE GENOMIC DNA]</scope>
</reference>
<dbReference type="EMBL" id="LBXR01000008">
    <property type="protein sequence ID" value="KKR34707.1"/>
    <property type="molecule type" value="Genomic_DNA"/>
</dbReference>